<dbReference type="Proteomes" id="UP000193224">
    <property type="component" value="Unassembled WGS sequence"/>
</dbReference>
<dbReference type="InterPro" id="IPR011051">
    <property type="entry name" value="RmlC_Cupin_sf"/>
</dbReference>
<dbReference type="SUPFAM" id="SSF51182">
    <property type="entry name" value="RmlC-like cupins"/>
    <property type="match status" value="1"/>
</dbReference>
<dbReference type="CDD" id="cd20282">
    <property type="entry name" value="cupin_DddQ"/>
    <property type="match status" value="1"/>
</dbReference>
<dbReference type="Pfam" id="PF16867">
    <property type="entry name" value="DMSP_lyase"/>
    <property type="match status" value="1"/>
</dbReference>
<evidence type="ECO:0000313" key="2">
    <source>
        <dbReference type="Proteomes" id="UP000193224"/>
    </source>
</evidence>
<name>A0A1X7BMW3_9RHOB</name>
<sequence>MTRAVWDTLLDAARETHQDHAQLSEFCPFPEDITAQPVAPFDIPAAELFTNEPCFGDTPYSTFFSALREAAPYAHWRETYKGTNIGQDFMDRFGCYCVIGPEAPFISETMRAWMVYMPPNLHYTWHHHPAEEMYMVIAGSARFFRQDETPEVLSAGQVSQHQSNQPHAMETEGGAVLAYVIWRNQFDVPPVLTSDKELS</sequence>
<dbReference type="AlphaFoldDB" id="A0A1X7BMW3"/>
<protein>
    <submittedName>
        <fullName evidence="1">Cupin domain protein</fullName>
    </submittedName>
</protein>
<evidence type="ECO:0000313" key="1">
    <source>
        <dbReference type="EMBL" id="SMC10619.1"/>
    </source>
</evidence>
<dbReference type="EMBL" id="FWXB01000001">
    <property type="protein sequence ID" value="SMC10619.1"/>
    <property type="molecule type" value="Genomic_DNA"/>
</dbReference>
<dbReference type="RefSeq" id="WP_085798562.1">
    <property type="nucleotide sequence ID" value="NZ_FWXB01000001.1"/>
</dbReference>
<dbReference type="InterPro" id="IPR014710">
    <property type="entry name" value="RmlC-like_jellyroll"/>
</dbReference>
<dbReference type="InterPro" id="IPR031723">
    <property type="entry name" value="DMSP_lyase"/>
</dbReference>
<accession>A0A1X7BMW3</accession>
<proteinExistence type="predicted"/>
<dbReference type="GO" id="GO:0047869">
    <property type="term" value="F:dimethylpropiothetin dethiomethylase activity"/>
    <property type="evidence" value="ECO:0007669"/>
    <property type="project" value="InterPro"/>
</dbReference>
<reference evidence="1 2" key="1">
    <citation type="submission" date="2017-03" db="EMBL/GenBank/DDBJ databases">
        <authorList>
            <person name="Afonso C.L."/>
            <person name="Miller P.J."/>
            <person name="Scott M.A."/>
            <person name="Spackman E."/>
            <person name="Goraichik I."/>
            <person name="Dimitrov K.M."/>
            <person name="Suarez D.L."/>
            <person name="Swayne D.E."/>
        </authorList>
    </citation>
    <scope>NUCLEOTIDE SEQUENCE [LARGE SCALE GENOMIC DNA]</scope>
    <source>
        <strain evidence="1 2">CECT 7745</strain>
    </source>
</reference>
<dbReference type="OrthoDB" id="9083851at2"/>
<organism evidence="1 2">
    <name type="scientific">Roseovarius aestuarii</name>
    <dbReference type="NCBI Taxonomy" id="475083"/>
    <lineage>
        <taxon>Bacteria</taxon>
        <taxon>Pseudomonadati</taxon>
        <taxon>Pseudomonadota</taxon>
        <taxon>Alphaproteobacteria</taxon>
        <taxon>Rhodobacterales</taxon>
        <taxon>Roseobacteraceae</taxon>
        <taxon>Roseovarius</taxon>
    </lineage>
</organism>
<keyword evidence="2" id="KW-1185">Reference proteome</keyword>
<gene>
    <name evidence="1" type="ORF">ROA7745_00426</name>
</gene>
<dbReference type="Gene3D" id="2.60.120.10">
    <property type="entry name" value="Jelly Rolls"/>
    <property type="match status" value="1"/>
</dbReference>